<dbReference type="HOGENOM" id="CLU_058719_4_1_1"/>
<evidence type="ECO:0000313" key="9">
    <source>
        <dbReference type="Proteomes" id="UP000008810"/>
    </source>
</evidence>
<dbReference type="AlphaFoldDB" id="I1HZB2"/>
<dbReference type="CDD" id="cd11013">
    <property type="entry name" value="Plantacyanin"/>
    <property type="match status" value="1"/>
</dbReference>
<proteinExistence type="predicted"/>
<keyword evidence="2" id="KW-0186">Copper</keyword>
<dbReference type="EMBL" id="CM000882">
    <property type="protein sequence ID" value="KQJ94278.1"/>
    <property type="molecule type" value="Genomic_DNA"/>
</dbReference>
<evidence type="ECO:0000256" key="2">
    <source>
        <dbReference type="ARBA" id="ARBA00023008"/>
    </source>
</evidence>
<dbReference type="PANTHER" id="PTHR33021">
    <property type="entry name" value="BLUE COPPER PROTEIN"/>
    <property type="match status" value="1"/>
</dbReference>
<dbReference type="RefSeq" id="XP_003571173.1">
    <property type="nucleotide sequence ID" value="XM_003571125.3"/>
</dbReference>
<dbReference type="STRING" id="15368.I1HZB2"/>
<dbReference type="EnsemblPlants" id="KQJ94278">
    <property type="protein sequence ID" value="KQJ94278"/>
    <property type="gene ID" value="BRADI_3g09630v3"/>
</dbReference>
<keyword evidence="9" id="KW-1185">Reference proteome</keyword>
<feature type="signal peptide" evidence="5">
    <location>
        <begin position="1"/>
        <end position="26"/>
    </location>
</feature>
<evidence type="ECO:0000256" key="1">
    <source>
        <dbReference type="ARBA" id="ARBA00022723"/>
    </source>
</evidence>
<dbReference type="Gramene" id="KQJ94278">
    <property type="protein sequence ID" value="KQJ94278"/>
    <property type="gene ID" value="BRADI_3g09630v3"/>
</dbReference>
<dbReference type="InterPro" id="IPR003245">
    <property type="entry name" value="Phytocyanin_dom"/>
</dbReference>
<reference evidence="7" key="2">
    <citation type="submission" date="2017-06" db="EMBL/GenBank/DDBJ databases">
        <title>WGS assembly of Brachypodium distachyon.</title>
        <authorList>
            <consortium name="The International Brachypodium Initiative"/>
            <person name="Lucas S."/>
            <person name="Harmon-Smith M."/>
            <person name="Lail K."/>
            <person name="Tice H."/>
            <person name="Grimwood J."/>
            <person name="Bruce D."/>
            <person name="Barry K."/>
            <person name="Shu S."/>
            <person name="Lindquist E."/>
            <person name="Wang M."/>
            <person name="Pitluck S."/>
            <person name="Vogel J.P."/>
            <person name="Garvin D.F."/>
            <person name="Mockler T.C."/>
            <person name="Schmutz J."/>
            <person name="Rokhsar D."/>
            <person name="Bevan M.W."/>
        </authorList>
    </citation>
    <scope>NUCLEOTIDE SEQUENCE</scope>
    <source>
        <strain evidence="7">Bd21</strain>
    </source>
</reference>
<dbReference type="eggNOG" id="ENOG502S11U">
    <property type="taxonomic scope" value="Eukaryota"/>
</dbReference>
<keyword evidence="5" id="KW-0732">Signal</keyword>
<dbReference type="OrthoDB" id="1934652at2759"/>
<feature type="domain" description="Phytocyanin" evidence="6">
    <location>
        <begin position="27"/>
        <end position="123"/>
    </location>
</feature>
<dbReference type="PROSITE" id="PS51485">
    <property type="entry name" value="PHYTOCYANIN"/>
    <property type="match status" value="1"/>
</dbReference>
<evidence type="ECO:0000313" key="7">
    <source>
        <dbReference type="EMBL" id="KQJ94278.1"/>
    </source>
</evidence>
<gene>
    <name evidence="8" type="primary">LOC100837182</name>
    <name evidence="7" type="ORF">BRADI_3g09630v3</name>
</gene>
<name>I1HZB2_BRADI</name>
<accession>I1HZB2</accession>
<evidence type="ECO:0000256" key="5">
    <source>
        <dbReference type="SAM" id="SignalP"/>
    </source>
</evidence>
<dbReference type="GO" id="GO:0046872">
    <property type="term" value="F:metal ion binding"/>
    <property type="evidence" value="ECO:0007669"/>
    <property type="project" value="UniProtKB-KW"/>
</dbReference>
<evidence type="ECO:0000256" key="3">
    <source>
        <dbReference type="ARBA" id="ARBA00023157"/>
    </source>
</evidence>
<dbReference type="GO" id="GO:0005886">
    <property type="term" value="C:plasma membrane"/>
    <property type="evidence" value="ECO:0000318"/>
    <property type="project" value="GO_Central"/>
</dbReference>
<keyword evidence="3" id="KW-1015">Disulfide bond</keyword>
<dbReference type="OMA" id="GNDHIRV"/>
<dbReference type="InterPro" id="IPR039391">
    <property type="entry name" value="Phytocyanin-like"/>
</dbReference>
<dbReference type="PANTHER" id="PTHR33021:SF261">
    <property type="entry name" value="OS02G0256800 PROTEIN"/>
    <property type="match status" value="1"/>
</dbReference>
<reference evidence="8" key="3">
    <citation type="submission" date="2018-08" db="UniProtKB">
        <authorList>
            <consortium name="EnsemblPlants"/>
        </authorList>
    </citation>
    <scope>IDENTIFICATION</scope>
    <source>
        <strain evidence="8">cv. Bd21</strain>
    </source>
</reference>
<evidence type="ECO:0000256" key="4">
    <source>
        <dbReference type="ARBA" id="ARBA00082491"/>
    </source>
</evidence>
<protein>
    <recommendedName>
        <fullName evidence="4">Plantacyanin</fullName>
    </recommendedName>
</protein>
<dbReference type="InterPro" id="IPR041844">
    <property type="entry name" value="Plantacyanin"/>
</dbReference>
<reference evidence="7 8" key="1">
    <citation type="journal article" date="2010" name="Nature">
        <title>Genome sequencing and analysis of the model grass Brachypodium distachyon.</title>
        <authorList>
            <consortium name="International Brachypodium Initiative"/>
        </authorList>
    </citation>
    <scope>NUCLEOTIDE SEQUENCE [LARGE SCALE GENOMIC DNA]</scope>
    <source>
        <strain evidence="7">Bd21</strain>
        <strain evidence="8">cv. Bd21</strain>
    </source>
</reference>
<dbReference type="Pfam" id="PF02298">
    <property type="entry name" value="Cu_bind_like"/>
    <property type="match status" value="1"/>
</dbReference>
<dbReference type="GeneID" id="100837182"/>
<evidence type="ECO:0000313" key="8">
    <source>
        <dbReference type="EnsemblPlants" id="KQJ94278"/>
    </source>
</evidence>
<dbReference type="Gene3D" id="2.60.40.420">
    <property type="entry name" value="Cupredoxins - blue copper proteins"/>
    <property type="match status" value="1"/>
</dbReference>
<keyword evidence="1" id="KW-0479">Metal-binding</keyword>
<feature type="chain" id="PRO_5014094910" description="Plantacyanin" evidence="5">
    <location>
        <begin position="27"/>
        <end position="123"/>
    </location>
</feature>
<dbReference type="GO" id="GO:0009055">
    <property type="term" value="F:electron transfer activity"/>
    <property type="evidence" value="ECO:0007669"/>
    <property type="project" value="InterPro"/>
</dbReference>
<organism evidence="8">
    <name type="scientific">Brachypodium distachyon</name>
    <name type="common">Purple false brome</name>
    <name type="synonym">Trachynia distachya</name>
    <dbReference type="NCBI Taxonomy" id="15368"/>
    <lineage>
        <taxon>Eukaryota</taxon>
        <taxon>Viridiplantae</taxon>
        <taxon>Streptophyta</taxon>
        <taxon>Embryophyta</taxon>
        <taxon>Tracheophyta</taxon>
        <taxon>Spermatophyta</taxon>
        <taxon>Magnoliopsida</taxon>
        <taxon>Liliopsida</taxon>
        <taxon>Poales</taxon>
        <taxon>Poaceae</taxon>
        <taxon>BOP clade</taxon>
        <taxon>Pooideae</taxon>
        <taxon>Stipodae</taxon>
        <taxon>Brachypodieae</taxon>
        <taxon>Brachypodium</taxon>
    </lineage>
</organism>
<dbReference type="SUPFAM" id="SSF49503">
    <property type="entry name" value="Cupredoxins"/>
    <property type="match status" value="1"/>
</dbReference>
<dbReference type="FunFam" id="2.60.40.420:FF:000013">
    <property type="entry name" value="basic blue protein-like"/>
    <property type="match status" value="1"/>
</dbReference>
<evidence type="ECO:0000259" key="6">
    <source>
        <dbReference type="PROSITE" id="PS51485"/>
    </source>
</evidence>
<sequence>MARISIGTMVLGLLIAICCTATIAHSKEWTVGDAKGWSFRVAGWESGLAIHTGDTLVFKYNPKEHNVVQVDEKSYNACSVSGRLSGDYNSGNDHIRVGRGKSFFICSFAGHCEQGMKIAITPE</sequence>
<dbReference type="InterPro" id="IPR008972">
    <property type="entry name" value="Cupredoxin"/>
</dbReference>
<dbReference type="KEGG" id="bdi:100837182"/>
<dbReference type="Proteomes" id="UP000008810">
    <property type="component" value="Chromosome 3"/>
</dbReference>